<dbReference type="GeneID" id="56029523"/>
<sequence length="205" mass="21506">MKPRLALGLALLVAVPLVGNSALLALPADPPAHRHSIEPIEESDVPSEAEIHQYDDLSPEARHVIDAALASSDGHTTVTGEANRPPEFHYSDYAQYGSGMYVIEKGGTYYELTTYAGTSIDVRPIQRGLFVALGFAVVFVGVAGYRAGMGYVPVVVAVAAALPLLPVLAGLYRSTDAAVLLGTLGALGVCLVGGLLLAWTWVHGQ</sequence>
<dbReference type="InterPro" id="IPR058285">
    <property type="entry name" value="DUF7979"/>
</dbReference>
<evidence type="ECO:0000259" key="2">
    <source>
        <dbReference type="Pfam" id="PF25934"/>
    </source>
</evidence>
<evidence type="ECO:0000313" key="3">
    <source>
        <dbReference type="EMBL" id="QLG28188.1"/>
    </source>
</evidence>
<keyword evidence="4" id="KW-1185">Reference proteome</keyword>
<gene>
    <name evidence="3" type="ORF">HUG10_11780</name>
</gene>
<keyword evidence="1" id="KW-1133">Transmembrane helix</keyword>
<accession>A0A7D5GFF4</accession>
<name>A0A7D5GFF4_9EURY</name>
<reference evidence="3 4" key="1">
    <citation type="submission" date="2020-07" db="EMBL/GenBank/DDBJ databases">
        <title>Gai3-2, isolated from salt lake.</title>
        <authorList>
            <person name="Cui H."/>
            <person name="Shi X."/>
        </authorList>
    </citation>
    <scope>NUCLEOTIDE SEQUENCE [LARGE SCALE GENOMIC DNA]</scope>
    <source>
        <strain evidence="3 4">Gai3-2</strain>
    </source>
</reference>
<keyword evidence="1" id="KW-0472">Membrane</keyword>
<dbReference type="Proteomes" id="UP000509750">
    <property type="component" value="Chromosome"/>
</dbReference>
<evidence type="ECO:0000256" key="1">
    <source>
        <dbReference type="SAM" id="Phobius"/>
    </source>
</evidence>
<dbReference type="EMBL" id="CP058529">
    <property type="protein sequence ID" value="QLG28188.1"/>
    <property type="molecule type" value="Genomic_DNA"/>
</dbReference>
<dbReference type="KEGG" id="halg:HUG10_11780"/>
<feature type="transmembrane region" description="Helical" evidence="1">
    <location>
        <begin position="128"/>
        <end position="145"/>
    </location>
</feature>
<evidence type="ECO:0000313" key="4">
    <source>
        <dbReference type="Proteomes" id="UP000509750"/>
    </source>
</evidence>
<feature type="transmembrane region" description="Helical" evidence="1">
    <location>
        <begin position="152"/>
        <end position="172"/>
    </location>
</feature>
<feature type="domain" description="DUF7979" evidence="2">
    <location>
        <begin position="34"/>
        <end position="113"/>
    </location>
</feature>
<dbReference type="OrthoDB" id="385205at2157"/>
<keyword evidence="1" id="KW-0812">Transmembrane</keyword>
<organism evidence="3 4">
    <name type="scientific">Halorarum halophilum</name>
    <dbReference type="NCBI Taxonomy" id="2743090"/>
    <lineage>
        <taxon>Archaea</taxon>
        <taxon>Methanobacteriati</taxon>
        <taxon>Methanobacteriota</taxon>
        <taxon>Stenosarchaea group</taxon>
        <taxon>Halobacteria</taxon>
        <taxon>Halobacteriales</taxon>
        <taxon>Haloferacaceae</taxon>
        <taxon>Halorarum</taxon>
    </lineage>
</organism>
<dbReference type="Pfam" id="PF25934">
    <property type="entry name" value="DUF7979"/>
    <property type="match status" value="1"/>
</dbReference>
<protein>
    <recommendedName>
        <fullName evidence="2">DUF7979 domain-containing protein</fullName>
    </recommendedName>
</protein>
<proteinExistence type="predicted"/>
<feature type="transmembrane region" description="Helical" evidence="1">
    <location>
        <begin position="178"/>
        <end position="202"/>
    </location>
</feature>
<dbReference type="RefSeq" id="WP_179169763.1">
    <property type="nucleotide sequence ID" value="NZ_CP058529.1"/>
</dbReference>
<dbReference type="AlphaFoldDB" id="A0A7D5GFF4"/>